<dbReference type="EMBL" id="LCBS01000009">
    <property type="protein sequence ID" value="KKS16973.1"/>
    <property type="molecule type" value="Genomic_DNA"/>
</dbReference>
<evidence type="ECO:0008006" key="3">
    <source>
        <dbReference type="Google" id="ProtNLM"/>
    </source>
</evidence>
<dbReference type="SUPFAM" id="SSF53955">
    <property type="entry name" value="Lysozyme-like"/>
    <property type="match status" value="1"/>
</dbReference>
<gene>
    <name evidence="1" type="ORF">UU72_C0009G0015</name>
</gene>
<dbReference type="InterPro" id="IPR023346">
    <property type="entry name" value="Lysozyme-like_dom_sf"/>
</dbReference>
<proteinExistence type="predicted"/>
<comment type="caution">
    <text evidence="1">The sequence shown here is derived from an EMBL/GenBank/DDBJ whole genome shotgun (WGS) entry which is preliminary data.</text>
</comment>
<dbReference type="AlphaFoldDB" id="A0A0G0ZV57"/>
<reference evidence="1 2" key="1">
    <citation type="journal article" date="2015" name="Nature">
        <title>rRNA introns, odd ribosomes, and small enigmatic genomes across a large radiation of phyla.</title>
        <authorList>
            <person name="Brown C.T."/>
            <person name="Hug L.A."/>
            <person name="Thomas B.C."/>
            <person name="Sharon I."/>
            <person name="Castelle C.J."/>
            <person name="Singh A."/>
            <person name="Wilkins M.J."/>
            <person name="Williams K.H."/>
            <person name="Banfield J.F."/>
        </authorList>
    </citation>
    <scope>NUCLEOTIDE SEQUENCE [LARGE SCALE GENOMIC DNA]</scope>
</reference>
<accession>A0A0G0ZV57</accession>
<evidence type="ECO:0000313" key="1">
    <source>
        <dbReference type="EMBL" id="KKS16973.1"/>
    </source>
</evidence>
<evidence type="ECO:0000313" key="2">
    <source>
        <dbReference type="Proteomes" id="UP000034163"/>
    </source>
</evidence>
<protein>
    <recommendedName>
        <fullName evidence="3">Transglycosylase SLT domain-containing protein</fullName>
    </recommendedName>
</protein>
<dbReference type="Proteomes" id="UP000034163">
    <property type="component" value="Unassembled WGS sequence"/>
</dbReference>
<sequence>MKKLFIYLLIGLVLGFGIVFLNELAGPKEALAESANAILDEWSGSEEEVLDPTEPVGVIVEVPVPTPTLAVEPTLTVEPTPVVEPTIALGIVDPGYMAVRVPGVFVKIEDKQVIIDTSPSTKQVGKVDKGLLVIGDCGPSPVEAFKISMKLAQEYGIPKPVMGALMASESGYVHMVKAEGVPEGKCTLKVNPIGPAWGVPQIYRPRNGTGGHAVVHDSIDVADLVDYDYAMRQGISILLGMYNNPDKGGGNWDRAVYYYKGKYSHGLYYTLKEAGGLTLDGQWLPFE</sequence>
<name>A0A0G0ZV57_UNCKA</name>
<organism evidence="1 2">
    <name type="scientific">candidate division WWE3 bacterium GW2011_GWB1_41_6</name>
    <dbReference type="NCBI Taxonomy" id="1619112"/>
    <lineage>
        <taxon>Bacteria</taxon>
        <taxon>Katanobacteria</taxon>
    </lineage>
</organism>